<dbReference type="GeneID" id="10502574"/>
<dbReference type="EMBL" id="GL870982">
    <property type="protein sequence ID" value="EGC38155.1"/>
    <property type="molecule type" value="Genomic_DNA"/>
</dbReference>
<organism evidence="2 3">
    <name type="scientific">Dictyostelium purpureum</name>
    <name type="common">Slime mold</name>
    <dbReference type="NCBI Taxonomy" id="5786"/>
    <lineage>
        <taxon>Eukaryota</taxon>
        <taxon>Amoebozoa</taxon>
        <taxon>Evosea</taxon>
        <taxon>Eumycetozoa</taxon>
        <taxon>Dictyostelia</taxon>
        <taxon>Dictyosteliales</taxon>
        <taxon>Dictyosteliaceae</taxon>
        <taxon>Dictyostelium</taxon>
    </lineage>
</organism>
<dbReference type="eggNOG" id="KOG1911">
    <property type="taxonomic scope" value="Eukaryota"/>
</dbReference>
<feature type="compositionally biased region" description="Polar residues" evidence="1">
    <location>
        <begin position="32"/>
        <end position="50"/>
    </location>
</feature>
<dbReference type="Proteomes" id="UP000001064">
    <property type="component" value="Unassembled WGS sequence"/>
</dbReference>
<sequence>METKQEIERRVKQKVHEAWNEFDEIAKKRNQTDNNGPTLLLTNYSQNEQMIKNKREKDEKRRKEKKRKRKKEIEKRRKEKERKKQKEMEKENRKKRKERDKEGDGRDKKKKIKFSQNENK</sequence>
<evidence type="ECO:0000256" key="1">
    <source>
        <dbReference type="SAM" id="MobiDB-lite"/>
    </source>
</evidence>
<feature type="region of interest" description="Disordered" evidence="1">
    <location>
        <begin position="26"/>
        <end position="120"/>
    </location>
</feature>
<dbReference type="VEuPathDB" id="AmoebaDB:DICPUDRAFT_149153"/>
<evidence type="ECO:0000313" key="3">
    <source>
        <dbReference type="Proteomes" id="UP000001064"/>
    </source>
</evidence>
<accession>F0ZCZ6</accession>
<reference evidence="3" key="1">
    <citation type="journal article" date="2011" name="Genome Biol.">
        <title>Comparative genomics of the social amoebae Dictyostelium discoideum and Dictyostelium purpureum.</title>
        <authorList>
            <consortium name="US DOE Joint Genome Institute (JGI-PGF)"/>
            <person name="Sucgang R."/>
            <person name="Kuo A."/>
            <person name="Tian X."/>
            <person name="Salerno W."/>
            <person name="Parikh A."/>
            <person name="Feasley C.L."/>
            <person name="Dalin E."/>
            <person name="Tu H."/>
            <person name="Huang E."/>
            <person name="Barry K."/>
            <person name="Lindquist E."/>
            <person name="Shapiro H."/>
            <person name="Bruce D."/>
            <person name="Schmutz J."/>
            <person name="Salamov A."/>
            <person name="Fey P."/>
            <person name="Gaudet P."/>
            <person name="Anjard C."/>
            <person name="Babu M.M."/>
            <person name="Basu S."/>
            <person name="Bushmanova Y."/>
            <person name="van der Wel H."/>
            <person name="Katoh-Kurasawa M."/>
            <person name="Dinh C."/>
            <person name="Coutinho P.M."/>
            <person name="Saito T."/>
            <person name="Elias M."/>
            <person name="Schaap P."/>
            <person name="Kay R.R."/>
            <person name="Henrissat B."/>
            <person name="Eichinger L."/>
            <person name="Rivero F."/>
            <person name="Putnam N.H."/>
            <person name="West C.M."/>
            <person name="Loomis W.F."/>
            <person name="Chisholm R.L."/>
            <person name="Shaulsky G."/>
            <person name="Strassmann J.E."/>
            <person name="Queller D.C."/>
            <person name="Kuspa A."/>
            <person name="Grigoriev I.V."/>
        </authorList>
    </citation>
    <scope>NUCLEOTIDE SEQUENCE [LARGE SCALE GENOMIC DNA]</scope>
    <source>
        <strain evidence="3">QSDP1</strain>
    </source>
</reference>
<dbReference type="AlphaFoldDB" id="F0ZCZ6"/>
<dbReference type="KEGG" id="dpp:DICPUDRAFT_149153"/>
<dbReference type="InParanoid" id="F0ZCZ6"/>
<keyword evidence="3" id="KW-1185">Reference proteome</keyword>
<proteinExistence type="predicted"/>
<dbReference type="RefSeq" id="XP_003285282.1">
    <property type="nucleotide sequence ID" value="XM_003285234.1"/>
</dbReference>
<evidence type="ECO:0000313" key="2">
    <source>
        <dbReference type="EMBL" id="EGC38155.1"/>
    </source>
</evidence>
<feature type="compositionally biased region" description="Basic and acidic residues" evidence="1">
    <location>
        <begin position="71"/>
        <end position="92"/>
    </location>
</feature>
<name>F0ZCZ6_DICPU</name>
<protein>
    <submittedName>
        <fullName evidence="2">Uncharacterized protein</fullName>
    </submittedName>
</protein>
<feature type="compositionally biased region" description="Basic and acidic residues" evidence="1">
    <location>
        <begin position="51"/>
        <end position="61"/>
    </location>
</feature>
<gene>
    <name evidence="2" type="ORF">DICPUDRAFT_149153</name>
</gene>